<reference evidence="2 3" key="1">
    <citation type="journal article" date="2022" name="G3 (Bethesda)">
        <title>Whole-genome sequence and methylome profiling of the almond [Prunus dulcis (Mill.) D.A. Webb] cultivar 'Nonpareil'.</title>
        <authorList>
            <person name="D'Amico-Willman K.M."/>
            <person name="Ouma W.Z."/>
            <person name="Meulia T."/>
            <person name="Sideli G.M."/>
            <person name="Gradziel T.M."/>
            <person name="Fresnedo-Ramirez J."/>
        </authorList>
    </citation>
    <scope>NUCLEOTIDE SEQUENCE [LARGE SCALE GENOMIC DNA]</scope>
    <source>
        <strain evidence="2">Clone GOH B32 T37-40</strain>
    </source>
</reference>
<organism evidence="2 3">
    <name type="scientific">Prunus dulcis</name>
    <name type="common">Almond</name>
    <name type="synonym">Amygdalus dulcis</name>
    <dbReference type="NCBI Taxonomy" id="3755"/>
    <lineage>
        <taxon>Eukaryota</taxon>
        <taxon>Viridiplantae</taxon>
        <taxon>Streptophyta</taxon>
        <taxon>Embryophyta</taxon>
        <taxon>Tracheophyta</taxon>
        <taxon>Spermatophyta</taxon>
        <taxon>Magnoliopsida</taxon>
        <taxon>eudicotyledons</taxon>
        <taxon>Gunneridae</taxon>
        <taxon>Pentapetalae</taxon>
        <taxon>rosids</taxon>
        <taxon>fabids</taxon>
        <taxon>Rosales</taxon>
        <taxon>Rosaceae</taxon>
        <taxon>Amygdaloideae</taxon>
        <taxon>Amygdaleae</taxon>
        <taxon>Prunus</taxon>
    </lineage>
</organism>
<dbReference type="Pfam" id="PF22936">
    <property type="entry name" value="Pol_BBD"/>
    <property type="match status" value="1"/>
</dbReference>
<dbReference type="Proteomes" id="UP001054821">
    <property type="component" value="Chromosome 1"/>
</dbReference>
<dbReference type="InterPro" id="IPR054722">
    <property type="entry name" value="PolX-like_BBD"/>
</dbReference>
<protein>
    <recommendedName>
        <fullName evidence="1">Retrovirus-related Pol polyprotein from transposon TNT 1-94-like beta-barrel domain-containing protein</fullName>
    </recommendedName>
</protein>
<evidence type="ECO:0000313" key="3">
    <source>
        <dbReference type="Proteomes" id="UP001054821"/>
    </source>
</evidence>
<name>A0AAD4WU85_PRUDU</name>
<feature type="domain" description="Retrovirus-related Pol polyprotein from transposon TNT 1-94-like beta-barrel" evidence="1">
    <location>
        <begin position="33"/>
        <end position="105"/>
    </location>
</feature>
<gene>
    <name evidence="2" type="ORF">L3X38_001791</name>
</gene>
<sequence>MQSILLTRFTLTRASITTIKGSVFHTSFQKSKWIINLGAMDHMAFDLGQLISGKSSNSSVVSNANGTLSFVVREGSLSLSTSLYLDSVLIVPSFDHNLLSATQLTTTLEYTITFWPNHCVFQNILTGKTIGCGIQRDKLYYLDWASDSETKVSQAFTTSGTHFEEERDKVWCDTCELAKSHHVPFPLSSNKSLVLFSLVHSDVWGPAKIATPDITLLQNNQLPLLSSSNTENLLQSDQLPEENDQLSPSCQIQDEKIEPFYVILPTPENSSTLVPYQLPIEEVIQVTSFLETDNTNEISHDDLISEGTEPTYQLPERKNRGKPRVPNKADLKPKEKYPINNYISLSRLSEACVYFVKQLADISIPNSVAEALEDLKWKEAMNKEMRALQKNVTWELVPLPHGKKTVGRR</sequence>
<evidence type="ECO:0000313" key="2">
    <source>
        <dbReference type="EMBL" id="KAI5348904.1"/>
    </source>
</evidence>
<accession>A0AAD4WU85</accession>
<comment type="caution">
    <text evidence="2">The sequence shown here is derived from an EMBL/GenBank/DDBJ whole genome shotgun (WGS) entry which is preliminary data.</text>
</comment>
<evidence type="ECO:0000259" key="1">
    <source>
        <dbReference type="Pfam" id="PF22936"/>
    </source>
</evidence>
<keyword evidence="3" id="KW-1185">Reference proteome</keyword>
<proteinExistence type="predicted"/>
<dbReference type="EMBL" id="JAJFAZ020000001">
    <property type="protein sequence ID" value="KAI5348904.1"/>
    <property type="molecule type" value="Genomic_DNA"/>
</dbReference>
<dbReference type="AlphaFoldDB" id="A0AAD4WU85"/>